<reference evidence="3" key="1">
    <citation type="journal article" date="2019" name="Int. J. Syst. Evol. Microbiol.">
        <title>The Global Catalogue of Microorganisms (GCM) 10K type strain sequencing project: providing services to taxonomists for standard genome sequencing and annotation.</title>
        <authorList>
            <consortium name="The Broad Institute Genomics Platform"/>
            <consortium name="The Broad Institute Genome Sequencing Center for Infectious Disease"/>
            <person name="Wu L."/>
            <person name="Ma J."/>
        </authorList>
    </citation>
    <scope>NUCLEOTIDE SEQUENCE [LARGE SCALE GENOMIC DNA]</scope>
    <source>
        <strain evidence="3">JCM 17214</strain>
    </source>
</reference>
<proteinExistence type="predicted"/>
<evidence type="ECO:0000259" key="1">
    <source>
        <dbReference type="Pfam" id="PF00126"/>
    </source>
</evidence>
<dbReference type="EMBL" id="BAABDH010000022">
    <property type="protein sequence ID" value="GAA3930605.1"/>
    <property type="molecule type" value="Genomic_DNA"/>
</dbReference>
<dbReference type="InterPro" id="IPR000847">
    <property type="entry name" value="LysR_HTH_N"/>
</dbReference>
<dbReference type="RefSeq" id="WP_345112229.1">
    <property type="nucleotide sequence ID" value="NZ_BAABDH010000022.1"/>
</dbReference>
<dbReference type="PANTHER" id="PTHR30432:SF1">
    <property type="entry name" value="DNA-BINDING TRANSCRIPTIONAL DUAL REGULATOR MODE"/>
    <property type="match status" value="1"/>
</dbReference>
<dbReference type="InterPro" id="IPR036388">
    <property type="entry name" value="WH-like_DNA-bd_sf"/>
</dbReference>
<protein>
    <recommendedName>
        <fullName evidence="1">HTH lysR-type domain-containing protein</fullName>
    </recommendedName>
</protein>
<dbReference type="Proteomes" id="UP001499909">
    <property type="component" value="Unassembled WGS sequence"/>
</dbReference>
<sequence length="119" mass="13175">MKELLRPDLPFRLNGRLWIEGPDDRFMGIGRLELLQHIHALGSISQAAKAMGMSYKRAWDLVNSLNRQARQPLVGTQAGGTRGGGAVVTAEGLELIREFEAMQARFQAFLAAEGQRLTQ</sequence>
<gene>
    <name evidence="2" type="ORF">GCM10022406_14920</name>
</gene>
<name>A0ABP7MUJ5_9BACT</name>
<dbReference type="InterPro" id="IPR036390">
    <property type="entry name" value="WH_DNA-bd_sf"/>
</dbReference>
<evidence type="ECO:0000313" key="3">
    <source>
        <dbReference type="Proteomes" id="UP001499909"/>
    </source>
</evidence>
<dbReference type="Pfam" id="PF00126">
    <property type="entry name" value="HTH_1"/>
    <property type="match status" value="1"/>
</dbReference>
<dbReference type="Gene3D" id="1.10.10.10">
    <property type="entry name" value="Winged helix-like DNA-binding domain superfamily/Winged helix DNA-binding domain"/>
    <property type="match status" value="1"/>
</dbReference>
<keyword evidence="3" id="KW-1185">Reference proteome</keyword>
<evidence type="ECO:0000313" key="2">
    <source>
        <dbReference type="EMBL" id="GAA3930605.1"/>
    </source>
</evidence>
<dbReference type="InterPro" id="IPR051815">
    <property type="entry name" value="Molybdate_resp_trans_reg"/>
</dbReference>
<dbReference type="PANTHER" id="PTHR30432">
    <property type="entry name" value="TRANSCRIPTIONAL REGULATOR MODE"/>
    <property type="match status" value="1"/>
</dbReference>
<dbReference type="SUPFAM" id="SSF46785">
    <property type="entry name" value="Winged helix' DNA-binding domain"/>
    <property type="match status" value="1"/>
</dbReference>
<organism evidence="2 3">
    <name type="scientific">Hymenobacter algoricola</name>
    <dbReference type="NCBI Taxonomy" id="486267"/>
    <lineage>
        <taxon>Bacteria</taxon>
        <taxon>Pseudomonadati</taxon>
        <taxon>Bacteroidota</taxon>
        <taxon>Cytophagia</taxon>
        <taxon>Cytophagales</taxon>
        <taxon>Hymenobacteraceae</taxon>
        <taxon>Hymenobacter</taxon>
    </lineage>
</organism>
<feature type="domain" description="HTH lysR-type" evidence="1">
    <location>
        <begin position="31"/>
        <end position="92"/>
    </location>
</feature>
<comment type="caution">
    <text evidence="2">The sequence shown here is derived from an EMBL/GenBank/DDBJ whole genome shotgun (WGS) entry which is preliminary data.</text>
</comment>
<accession>A0ABP7MUJ5</accession>